<dbReference type="RefSeq" id="WP_184890048.1">
    <property type="nucleotide sequence ID" value="NZ_BAAAHD010000090.1"/>
</dbReference>
<organism evidence="4 5">
    <name type="scientific">Actinomadura livida</name>
    <dbReference type="NCBI Taxonomy" id="79909"/>
    <lineage>
        <taxon>Bacteria</taxon>
        <taxon>Bacillati</taxon>
        <taxon>Actinomycetota</taxon>
        <taxon>Actinomycetes</taxon>
        <taxon>Streptosporangiales</taxon>
        <taxon>Thermomonosporaceae</taxon>
        <taxon>Actinomadura</taxon>
    </lineage>
</organism>
<accession>A0A7W7IL02</accession>
<reference evidence="3 6" key="1">
    <citation type="journal article" date="2019" name="Int. J. Syst. Evol. Microbiol.">
        <title>The Global Catalogue of Microorganisms (GCM) 10K type strain sequencing project: providing services to taxonomists for standard genome sequencing and annotation.</title>
        <authorList>
            <consortium name="The Broad Institute Genomics Platform"/>
            <consortium name="The Broad Institute Genome Sequencing Center for Infectious Disease"/>
            <person name="Wu L."/>
            <person name="Ma J."/>
        </authorList>
    </citation>
    <scope>NUCLEOTIDE SEQUENCE [LARGE SCALE GENOMIC DNA]</scope>
    <source>
        <strain evidence="3 6">JCM 10667</strain>
    </source>
</reference>
<comment type="caution">
    <text evidence="4">The sequence shown here is derived from an EMBL/GenBank/DDBJ whole genome shotgun (WGS) entry which is preliminary data.</text>
</comment>
<keyword evidence="1" id="KW-1133">Transmembrane helix</keyword>
<feature type="transmembrane region" description="Helical" evidence="1">
    <location>
        <begin position="281"/>
        <end position="303"/>
    </location>
</feature>
<gene>
    <name evidence="4" type="ORF">F4557_007234</name>
    <name evidence="3" type="ORF">GCM10009546_69450</name>
</gene>
<feature type="domain" description="DUF418" evidence="2">
    <location>
        <begin position="191"/>
        <end position="322"/>
    </location>
</feature>
<sequence length="339" mass="36254">MVPTPPRAPALPDGGATAAAPRIDEIDVLRGFALFGITLANTIDITGMPTGGSGAAYWAHETLLNQRFFPIFAFLFGLSFGLFLDAAARTARDPRTIMAARLGFLILFGAAHRLLQPREILLTYAVIGIIVLLPASYLPRRWLLALGAVATAVALALNGSIAFIPGLFLLGYAVQRYGPGRLLGLPTSRLAVALTVGAALALVLNALQITTDAGAWLGALAGLVTATAYLAGLLLLLRTPAERALRMLAPVGRMALTCYIGATVLIVAADRVLHLGRAPDYPAAMALGLCVFAVEFAFCALWLRHARYGPLEWVWRCLTWWRLVPIRRDRPGAHGRKSS</sequence>
<dbReference type="PANTHER" id="PTHR30590:SF2">
    <property type="entry name" value="INNER MEMBRANE PROTEIN"/>
    <property type="match status" value="1"/>
</dbReference>
<evidence type="ECO:0000256" key="1">
    <source>
        <dbReference type="SAM" id="Phobius"/>
    </source>
</evidence>
<evidence type="ECO:0000313" key="4">
    <source>
        <dbReference type="EMBL" id="MBB4778816.1"/>
    </source>
</evidence>
<evidence type="ECO:0000259" key="2">
    <source>
        <dbReference type="Pfam" id="PF04235"/>
    </source>
</evidence>
<protein>
    <submittedName>
        <fullName evidence="4">Putative membrane protein YeiB</fullName>
    </submittedName>
</protein>
<name>A0A7W7IL02_9ACTN</name>
<feature type="transmembrane region" description="Helical" evidence="1">
    <location>
        <begin position="190"/>
        <end position="209"/>
    </location>
</feature>
<feature type="transmembrane region" description="Helical" evidence="1">
    <location>
        <begin position="120"/>
        <end position="138"/>
    </location>
</feature>
<reference evidence="4 5" key="2">
    <citation type="submission" date="2020-08" db="EMBL/GenBank/DDBJ databases">
        <title>Sequencing the genomes of 1000 actinobacteria strains.</title>
        <authorList>
            <person name="Klenk H.-P."/>
        </authorList>
    </citation>
    <scope>NUCLEOTIDE SEQUENCE [LARGE SCALE GENOMIC DNA]</scope>
    <source>
        <strain evidence="4 5">DSM 44772</strain>
    </source>
</reference>
<dbReference type="Proteomes" id="UP001501427">
    <property type="component" value="Unassembled WGS sequence"/>
</dbReference>
<keyword evidence="1" id="KW-0812">Transmembrane</keyword>
<dbReference type="Proteomes" id="UP000549343">
    <property type="component" value="Unassembled WGS sequence"/>
</dbReference>
<keyword evidence="1" id="KW-0472">Membrane</keyword>
<dbReference type="Pfam" id="PF04235">
    <property type="entry name" value="DUF418"/>
    <property type="match status" value="1"/>
</dbReference>
<feature type="transmembrane region" description="Helical" evidence="1">
    <location>
        <begin position="144"/>
        <end position="170"/>
    </location>
</feature>
<dbReference type="PANTHER" id="PTHR30590">
    <property type="entry name" value="INNER MEMBRANE PROTEIN"/>
    <property type="match status" value="1"/>
</dbReference>
<reference evidence="3" key="3">
    <citation type="submission" date="2023-12" db="EMBL/GenBank/DDBJ databases">
        <authorList>
            <person name="Sun Q."/>
            <person name="Inoue M."/>
        </authorList>
    </citation>
    <scope>NUCLEOTIDE SEQUENCE</scope>
    <source>
        <strain evidence="3">JCM 10667</strain>
    </source>
</reference>
<dbReference type="InterPro" id="IPR052529">
    <property type="entry name" value="Bact_Transport_Assoc"/>
</dbReference>
<feature type="transmembrane region" description="Helical" evidence="1">
    <location>
        <begin position="215"/>
        <end position="236"/>
    </location>
</feature>
<dbReference type="InterPro" id="IPR007349">
    <property type="entry name" value="DUF418"/>
</dbReference>
<evidence type="ECO:0000313" key="6">
    <source>
        <dbReference type="Proteomes" id="UP001501427"/>
    </source>
</evidence>
<evidence type="ECO:0000313" key="3">
    <source>
        <dbReference type="EMBL" id="GAA0597506.1"/>
    </source>
</evidence>
<feature type="transmembrane region" description="Helical" evidence="1">
    <location>
        <begin position="68"/>
        <end position="88"/>
    </location>
</feature>
<keyword evidence="6" id="KW-1185">Reference proteome</keyword>
<dbReference type="AlphaFoldDB" id="A0A7W7IL02"/>
<feature type="transmembrane region" description="Helical" evidence="1">
    <location>
        <begin position="248"/>
        <end position="269"/>
    </location>
</feature>
<dbReference type="EMBL" id="JACHMV010000001">
    <property type="protein sequence ID" value="MBB4778816.1"/>
    <property type="molecule type" value="Genomic_DNA"/>
</dbReference>
<evidence type="ECO:0000313" key="5">
    <source>
        <dbReference type="Proteomes" id="UP000549343"/>
    </source>
</evidence>
<dbReference type="EMBL" id="BAAAHD010000090">
    <property type="protein sequence ID" value="GAA0597506.1"/>
    <property type="molecule type" value="Genomic_DNA"/>
</dbReference>
<proteinExistence type="predicted"/>